<dbReference type="GO" id="GO:0016020">
    <property type="term" value="C:membrane"/>
    <property type="evidence" value="ECO:0007669"/>
    <property type="project" value="InterPro"/>
</dbReference>
<keyword evidence="12" id="KW-1185">Reference proteome</keyword>
<dbReference type="OrthoDB" id="5401121at2"/>
<protein>
    <recommendedName>
        <fullName evidence="2">histidine kinase</fullName>
        <ecNumber evidence="2">2.7.13.3</ecNumber>
    </recommendedName>
</protein>
<keyword evidence="5" id="KW-0547">Nucleotide-binding</keyword>
<dbReference type="InterPro" id="IPR050482">
    <property type="entry name" value="Sensor_HK_TwoCompSys"/>
</dbReference>
<dbReference type="EC" id="2.7.13.3" evidence="2"/>
<dbReference type="Proteomes" id="UP000282759">
    <property type="component" value="Unassembled WGS sequence"/>
</dbReference>
<dbReference type="Pfam" id="PF02518">
    <property type="entry name" value="HATPase_c"/>
    <property type="match status" value="1"/>
</dbReference>
<evidence type="ECO:0000259" key="10">
    <source>
        <dbReference type="PROSITE" id="PS50109"/>
    </source>
</evidence>
<evidence type="ECO:0000256" key="4">
    <source>
        <dbReference type="ARBA" id="ARBA00022679"/>
    </source>
</evidence>
<evidence type="ECO:0000256" key="1">
    <source>
        <dbReference type="ARBA" id="ARBA00000085"/>
    </source>
</evidence>
<keyword evidence="8" id="KW-0902">Two-component regulatory system</keyword>
<keyword evidence="6" id="KW-0418">Kinase</keyword>
<dbReference type="GO" id="GO:0000155">
    <property type="term" value="F:phosphorelay sensor kinase activity"/>
    <property type="evidence" value="ECO:0007669"/>
    <property type="project" value="InterPro"/>
</dbReference>
<dbReference type="GO" id="GO:0005524">
    <property type="term" value="F:ATP binding"/>
    <property type="evidence" value="ECO:0007669"/>
    <property type="project" value="UniProtKB-KW"/>
</dbReference>
<keyword evidence="9" id="KW-0472">Membrane</keyword>
<keyword evidence="9" id="KW-0812">Transmembrane</keyword>
<dbReference type="Gene3D" id="3.30.565.10">
    <property type="entry name" value="Histidine kinase-like ATPase, C-terminal domain"/>
    <property type="match status" value="1"/>
</dbReference>
<dbReference type="Gene3D" id="1.20.5.1930">
    <property type="match status" value="1"/>
</dbReference>
<dbReference type="EMBL" id="SACK01000006">
    <property type="protein sequence ID" value="RVU00153.1"/>
    <property type="molecule type" value="Genomic_DNA"/>
</dbReference>
<dbReference type="InterPro" id="IPR003594">
    <property type="entry name" value="HATPase_dom"/>
</dbReference>
<feature type="transmembrane region" description="Helical" evidence="9">
    <location>
        <begin position="6"/>
        <end position="31"/>
    </location>
</feature>
<dbReference type="AlphaFoldDB" id="A0A437MRB8"/>
<proteinExistence type="predicted"/>
<keyword evidence="7" id="KW-0067">ATP-binding</keyword>
<evidence type="ECO:0000313" key="12">
    <source>
        <dbReference type="Proteomes" id="UP000282759"/>
    </source>
</evidence>
<dbReference type="PANTHER" id="PTHR24421:SF10">
    <property type="entry name" value="NITRATE_NITRITE SENSOR PROTEIN NARQ"/>
    <property type="match status" value="1"/>
</dbReference>
<evidence type="ECO:0000256" key="2">
    <source>
        <dbReference type="ARBA" id="ARBA00012438"/>
    </source>
</evidence>
<dbReference type="RefSeq" id="WP_127706129.1">
    <property type="nucleotide sequence ID" value="NZ_SACK01000006.1"/>
</dbReference>
<dbReference type="SUPFAM" id="SSF55874">
    <property type="entry name" value="ATPase domain of HSP90 chaperone/DNA topoisomerase II/histidine kinase"/>
    <property type="match status" value="1"/>
</dbReference>
<dbReference type="PROSITE" id="PS50109">
    <property type="entry name" value="HIS_KIN"/>
    <property type="match status" value="1"/>
</dbReference>
<accession>A0A437MRB8</accession>
<dbReference type="InterPro" id="IPR005467">
    <property type="entry name" value="His_kinase_dom"/>
</dbReference>
<dbReference type="PANTHER" id="PTHR24421">
    <property type="entry name" value="NITRATE/NITRITE SENSOR PROTEIN NARX-RELATED"/>
    <property type="match status" value="1"/>
</dbReference>
<dbReference type="InterPro" id="IPR011712">
    <property type="entry name" value="Sig_transdc_His_kin_sub3_dim/P"/>
</dbReference>
<sequence>MQGITPNIYVLILGGMVTVFFMVLTFIALNVRGQNKLLKQRQAAQKAEIAHQKELLSAVIESQEAERKRVGRDLHDDVGTALSSLRLIIEMSKPTPDALSHNNFVSSTKEIIDKVIKDVRSISHNLSPTTLNYYGLTTAVEEHCNIINQSGKLRAFLIDDTVSAISKLNVSSATAFYRVLEELLNNTIKHAEATETSIKFSEKEDTLILEYRDNGKGMEPNFTAKKGMGLQNIESRLNNINAGYEIITAPGKGFSLNISYQILRNT</sequence>
<evidence type="ECO:0000256" key="7">
    <source>
        <dbReference type="ARBA" id="ARBA00022840"/>
    </source>
</evidence>
<evidence type="ECO:0000256" key="5">
    <source>
        <dbReference type="ARBA" id="ARBA00022741"/>
    </source>
</evidence>
<evidence type="ECO:0000313" key="11">
    <source>
        <dbReference type="EMBL" id="RVU00153.1"/>
    </source>
</evidence>
<evidence type="ECO:0000256" key="9">
    <source>
        <dbReference type="SAM" id="Phobius"/>
    </source>
</evidence>
<keyword evidence="3" id="KW-0597">Phosphoprotein</keyword>
<name>A0A437MRB8_9SPHI</name>
<organism evidence="11 12">
    <name type="scientific">Mucilaginibacter limnophilus</name>
    <dbReference type="NCBI Taxonomy" id="1932778"/>
    <lineage>
        <taxon>Bacteria</taxon>
        <taxon>Pseudomonadati</taxon>
        <taxon>Bacteroidota</taxon>
        <taxon>Sphingobacteriia</taxon>
        <taxon>Sphingobacteriales</taxon>
        <taxon>Sphingobacteriaceae</taxon>
        <taxon>Mucilaginibacter</taxon>
    </lineage>
</organism>
<evidence type="ECO:0000256" key="8">
    <source>
        <dbReference type="ARBA" id="ARBA00023012"/>
    </source>
</evidence>
<comment type="catalytic activity">
    <reaction evidence="1">
        <text>ATP + protein L-histidine = ADP + protein N-phospho-L-histidine.</text>
        <dbReference type="EC" id="2.7.13.3"/>
    </reaction>
</comment>
<keyword evidence="4" id="KW-0808">Transferase</keyword>
<keyword evidence="9" id="KW-1133">Transmembrane helix</keyword>
<dbReference type="Pfam" id="PF07730">
    <property type="entry name" value="HisKA_3"/>
    <property type="match status" value="1"/>
</dbReference>
<comment type="caution">
    <text evidence="11">The sequence shown here is derived from an EMBL/GenBank/DDBJ whole genome shotgun (WGS) entry which is preliminary data.</text>
</comment>
<dbReference type="InterPro" id="IPR036890">
    <property type="entry name" value="HATPase_C_sf"/>
</dbReference>
<dbReference type="GO" id="GO:0046983">
    <property type="term" value="F:protein dimerization activity"/>
    <property type="evidence" value="ECO:0007669"/>
    <property type="project" value="InterPro"/>
</dbReference>
<evidence type="ECO:0000256" key="6">
    <source>
        <dbReference type="ARBA" id="ARBA00022777"/>
    </source>
</evidence>
<evidence type="ECO:0000256" key="3">
    <source>
        <dbReference type="ARBA" id="ARBA00022553"/>
    </source>
</evidence>
<feature type="domain" description="Histidine kinase" evidence="10">
    <location>
        <begin position="73"/>
        <end position="264"/>
    </location>
</feature>
<gene>
    <name evidence="11" type="ORF">EOD41_14430</name>
</gene>
<reference evidence="11 12" key="1">
    <citation type="submission" date="2019-01" db="EMBL/GenBank/DDBJ databases">
        <authorList>
            <person name="Chen W.-M."/>
        </authorList>
    </citation>
    <scope>NUCLEOTIDE SEQUENCE [LARGE SCALE GENOMIC DNA]</scope>
    <source>
        <strain evidence="11 12">YBJ-36</strain>
    </source>
</reference>
<dbReference type="CDD" id="cd16917">
    <property type="entry name" value="HATPase_UhpB-NarQ-NarX-like"/>
    <property type="match status" value="1"/>
</dbReference>